<dbReference type="GO" id="GO:0005886">
    <property type="term" value="C:plasma membrane"/>
    <property type="evidence" value="ECO:0007669"/>
    <property type="project" value="UniProtKB-SubCell"/>
</dbReference>
<dbReference type="OrthoDB" id="6538282at2"/>
<feature type="domain" description="YetF C-terminal" evidence="8">
    <location>
        <begin position="97"/>
        <end position="167"/>
    </location>
</feature>
<evidence type="ECO:0000313" key="10">
    <source>
        <dbReference type="Proteomes" id="UP000295719"/>
    </source>
</evidence>
<evidence type="ECO:0000256" key="5">
    <source>
        <dbReference type="ARBA" id="ARBA00022989"/>
    </source>
</evidence>
<evidence type="ECO:0000256" key="1">
    <source>
        <dbReference type="ARBA" id="ARBA00004651"/>
    </source>
</evidence>
<dbReference type="RefSeq" id="WP_131863230.1">
    <property type="nucleotide sequence ID" value="NZ_SMCR01000001.1"/>
</dbReference>
<dbReference type="PANTHER" id="PTHR34582">
    <property type="entry name" value="UPF0702 TRANSMEMBRANE PROTEIN YCAP"/>
    <property type="match status" value="1"/>
</dbReference>
<feature type="transmembrane region" description="Helical" evidence="7">
    <location>
        <begin position="74"/>
        <end position="91"/>
    </location>
</feature>
<dbReference type="Pfam" id="PF04239">
    <property type="entry name" value="DUF421"/>
    <property type="match status" value="1"/>
</dbReference>
<keyword evidence="3" id="KW-1003">Cell membrane</keyword>
<name>A0A4R3Z3F7_9GAMM</name>
<evidence type="ECO:0000256" key="7">
    <source>
        <dbReference type="SAM" id="Phobius"/>
    </source>
</evidence>
<evidence type="ECO:0000256" key="2">
    <source>
        <dbReference type="ARBA" id="ARBA00006448"/>
    </source>
</evidence>
<feature type="transmembrane region" description="Helical" evidence="7">
    <location>
        <begin position="16"/>
        <end position="37"/>
    </location>
</feature>
<dbReference type="InterPro" id="IPR023090">
    <property type="entry name" value="UPF0702_alpha/beta_dom_sf"/>
</dbReference>
<evidence type="ECO:0000256" key="6">
    <source>
        <dbReference type="ARBA" id="ARBA00023136"/>
    </source>
</evidence>
<keyword evidence="6 7" id="KW-0472">Membrane</keyword>
<evidence type="ECO:0000313" key="9">
    <source>
        <dbReference type="EMBL" id="TCV99672.1"/>
    </source>
</evidence>
<evidence type="ECO:0000256" key="4">
    <source>
        <dbReference type="ARBA" id="ARBA00022692"/>
    </source>
</evidence>
<evidence type="ECO:0000256" key="3">
    <source>
        <dbReference type="ARBA" id="ARBA00022475"/>
    </source>
</evidence>
<dbReference type="Proteomes" id="UP000295719">
    <property type="component" value="Unassembled WGS sequence"/>
</dbReference>
<keyword evidence="5 7" id="KW-1133">Transmembrane helix</keyword>
<proteinExistence type="inferred from homology"/>
<feature type="transmembrane region" description="Helical" evidence="7">
    <location>
        <begin position="49"/>
        <end position="68"/>
    </location>
</feature>
<dbReference type="EMBL" id="SMCR01000001">
    <property type="protein sequence ID" value="TCV99672.1"/>
    <property type="molecule type" value="Genomic_DNA"/>
</dbReference>
<dbReference type="AlphaFoldDB" id="A0A4R3Z3F7"/>
<evidence type="ECO:0000259" key="8">
    <source>
        <dbReference type="Pfam" id="PF04239"/>
    </source>
</evidence>
<accession>A0A4R3Z3F7</accession>
<protein>
    <submittedName>
        <fullName evidence="9">Uncharacterized membrane protein YcaP (DUF421 family)</fullName>
    </submittedName>
</protein>
<reference evidence="9 10" key="1">
    <citation type="submission" date="2019-03" db="EMBL/GenBank/DDBJ databases">
        <title>Genomic Encyclopedia of Type Strains, Phase IV (KMG-IV): sequencing the most valuable type-strain genomes for metagenomic binning, comparative biology and taxonomic classification.</title>
        <authorList>
            <person name="Goeker M."/>
        </authorList>
    </citation>
    <scope>NUCLEOTIDE SEQUENCE [LARGE SCALE GENOMIC DNA]</scope>
    <source>
        <strain evidence="9 10">DSM 19580</strain>
    </source>
</reference>
<organism evidence="9 10">
    <name type="scientific">Biostraticola tofi</name>
    <dbReference type="NCBI Taxonomy" id="466109"/>
    <lineage>
        <taxon>Bacteria</taxon>
        <taxon>Pseudomonadati</taxon>
        <taxon>Pseudomonadota</taxon>
        <taxon>Gammaproteobacteria</taxon>
        <taxon>Enterobacterales</taxon>
        <taxon>Bruguierivoracaceae</taxon>
        <taxon>Biostraticola</taxon>
    </lineage>
</organism>
<comment type="subcellular location">
    <subcellularLocation>
        <location evidence="1">Cell membrane</location>
        <topology evidence="1">Multi-pass membrane protein</topology>
    </subcellularLocation>
</comment>
<comment type="similarity">
    <text evidence="2">Belongs to the UPF0702 family.</text>
</comment>
<keyword evidence="10" id="KW-1185">Reference proteome</keyword>
<gene>
    <name evidence="9" type="ORF">EDC52_1014</name>
</gene>
<dbReference type="Gene3D" id="3.30.240.20">
    <property type="entry name" value="bsu07140 like domains"/>
    <property type="match status" value="1"/>
</dbReference>
<dbReference type="PANTHER" id="PTHR34582:SF6">
    <property type="entry name" value="UPF0702 TRANSMEMBRANE PROTEIN YCAP"/>
    <property type="match status" value="1"/>
</dbReference>
<sequence>MADFDWQRFLLNDLSVVFLGEVAVRVVFAYIIVFAFLKVSGRRGIKQLSLFEIVIILTLGSASGDVTFYEDVPVLPVAMVFVVLLVLYRITTWSMSRSPKFARLIEGQVITLIQDGRYVVENIDTLNISENEFLMELRQAGIEHLGQVRLALVEVDGQLSTFCYADDEMRPGLSVLPPEHRQTVEFIPAAGLYACNHCGAVEQIEKSEPAQSSPCPRCKHQLWSTALDTKKAR</sequence>
<comment type="caution">
    <text evidence="9">The sequence shown here is derived from an EMBL/GenBank/DDBJ whole genome shotgun (WGS) entry which is preliminary data.</text>
</comment>
<dbReference type="InterPro" id="IPR007353">
    <property type="entry name" value="DUF421"/>
</dbReference>
<keyword evidence="4 7" id="KW-0812">Transmembrane</keyword>